<dbReference type="Pfam" id="PF20698">
    <property type="entry name" value="PIN-TPR-GreABC"/>
    <property type="match status" value="1"/>
</dbReference>
<accession>C4LFP0</accession>
<dbReference type="EMBL" id="CP001616">
    <property type="protein sequence ID" value="ACQ93407.1"/>
    <property type="molecule type" value="Genomic_DNA"/>
</dbReference>
<protein>
    <recommendedName>
        <fullName evidence="1">PIN domain-containing protein</fullName>
    </recommendedName>
</protein>
<reference evidence="2 3" key="2">
    <citation type="journal article" date="2011" name="Stand. Genomic Sci.">
        <title>Complete genome sequence of Tolumonas auensis type strain (TA 4).</title>
        <authorList>
            <person name="Chertkov O."/>
            <person name="Copeland A."/>
            <person name="Lucas S."/>
            <person name="Lapidus A."/>
            <person name="Berry K.W."/>
            <person name="Detter J.C."/>
            <person name="Del Rio T.G."/>
            <person name="Hammon N."/>
            <person name="Dalin E."/>
            <person name="Tice H."/>
            <person name="Pitluck S."/>
            <person name="Richardson P."/>
            <person name="Bruce D."/>
            <person name="Goodwin L."/>
            <person name="Han C."/>
            <person name="Tapia R."/>
            <person name="Saunders E."/>
            <person name="Schmutz J."/>
            <person name="Brettin T."/>
            <person name="Larimer F."/>
            <person name="Land M."/>
            <person name="Hauser L."/>
            <person name="Spring S."/>
            <person name="Rohde M."/>
            <person name="Kyrpides N.C."/>
            <person name="Ivanova N."/>
            <person name="Goker M."/>
            <person name="Beller H.R."/>
            <person name="Klenk H.P."/>
            <person name="Woyke T."/>
        </authorList>
    </citation>
    <scope>NUCLEOTIDE SEQUENCE [LARGE SCALE GENOMIC DNA]</scope>
    <source>
        <strain evidence="3">DSM 9187 / TA4</strain>
    </source>
</reference>
<dbReference type="AlphaFoldDB" id="C4LFP0"/>
<dbReference type="HOGENOM" id="CLU_009780_0_0_6"/>
<gene>
    <name evidence="2" type="ordered locus">Tola_1798</name>
</gene>
<evidence type="ECO:0000259" key="1">
    <source>
        <dbReference type="Pfam" id="PF20698"/>
    </source>
</evidence>
<proteinExistence type="predicted"/>
<evidence type="ECO:0000313" key="2">
    <source>
        <dbReference type="EMBL" id="ACQ93407.1"/>
    </source>
</evidence>
<dbReference type="eggNOG" id="ENOG502Z9NI">
    <property type="taxonomic scope" value="Bacteria"/>
</dbReference>
<name>C4LFP0_TOLAT</name>
<organism evidence="2 3">
    <name type="scientific">Tolumonas auensis (strain DSM 9187 / NBRC 110442 / TA 4)</name>
    <dbReference type="NCBI Taxonomy" id="595494"/>
    <lineage>
        <taxon>Bacteria</taxon>
        <taxon>Pseudomonadati</taxon>
        <taxon>Pseudomonadota</taxon>
        <taxon>Gammaproteobacteria</taxon>
        <taxon>Aeromonadales</taxon>
        <taxon>Aeromonadaceae</taxon>
        <taxon>Tolumonas</taxon>
    </lineage>
</organism>
<dbReference type="InterPro" id="IPR048987">
    <property type="entry name" value="PIN-TPR-GreABC"/>
</dbReference>
<sequence length="1069" mass="121692">MAEGATATVGAITVHFNDLTSQRLVTTAKEILLALTRHEYKTAETYLAVLEAVNTTNDDCRAFIQVLEYKFKLSQGEPPAINTNLFLQLLRSQSSDPVIKDIVESIYIQFLLQPSPDEARSRYAESQYKDSYSKEVYFSFLASENELQQEIDAGINDLFEHELSAFVRCALLCQKLDLANELSTRLVKQFHNTNSELLHFYISTLKLNQEVQGRHLWILPEQIKKDFLKQLEYCLSLIGKNKDKRIIYIATTLLATTGFTDPELAAFCKQNISEASKVYPEIETILSERQYNENEVTALDILGQKTLNEDDFITLGTAFFAGDLKRNKIKNWWDGGVEISLTQPNESAARFIEIELNAITCTDRDFEQKQRIYNLLEMFIATDIEQIHLFSIPYLYRLCAQLNRLGDHVHVIKLLETLIPNNPWASPIIDEYTHALLEADQLSRLEELLTSINDDEKSFALLVVEIKRAYQLGEESVCISKNRFALTKYSKSCYLWWLLLNNLHHFQSSQEEIDSVVDDIPKDILKNYSADGLTLLNVISQSDIALAQTLMLEWFIDNPTAMARSITNLLLVNIGQKQDWSVKYKSERCASAVVYMVDGKTQTRLLVEDCDTNGYLINIDTQLGKLLDSTDVGDSFELGMKTYTIKEKLSPIVGAFRISTVIREEINTGNDCFYQLSVQENNIDELLRFLDKTDKQPQIVNPEVDGQKIPLLLRLIHSHGNDLLRGCYHYLTDVHSNKSLGLYNAGVGFNQSVVLDVLSLTYLSLTGFCHGLIAGGKSLFVTRETKAIVTSWLQRVGSPEYFSLSKIGDAYVRATADDVQNHPFYNNLDILINHCSLLSPRQIDMPEPITRVREHLDISHYSSVKASISHSIPILCLDPMMCTLYKAEKLDLINTYEFMLDASRLTPNKENHAIELFIECYLPVPILNGNIYWLCTQKNRGQYLASKIISRPSDNTADPDTTLAFLTQCSCFAIHSLFGSYYLDLVYAYAEWQYTVNIVYACCESAIKILKGDTREARLALFIVNVYNNTVQESNLLNFMSNSFNLFARGHFLNVEKINDEIKVLQELN</sequence>
<dbReference type="KEGG" id="tau:Tola_1798"/>
<feature type="domain" description="PIN" evidence="1">
    <location>
        <begin position="754"/>
        <end position="886"/>
    </location>
</feature>
<evidence type="ECO:0000313" key="3">
    <source>
        <dbReference type="Proteomes" id="UP000009073"/>
    </source>
</evidence>
<dbReference type="Proteomes" id="UP000009073">
    <property type="component" value="Chromosome"/>
</dbReference>
<keyword evidence="3" id="KW-1185">Reference proteome</keyword>
<reference evidence="3" key="1">
    <citation type="submission" date="2009-05" db="EMBL/GenBank/DDBJ databases">
        <title>Complete sequence of Tolumonas auensis DSM 9187.</title>
        <authorList>
            <consortium name="US DOE Joint Genome Institute"/>
            <person name="Lucas S."/>
            <person name="Copeland A."/>
            <person name="Lapidus A."/>
            <person name="Glavina del Rio T."/>
            <person name="Tice H."/>
            <person name="Bruce D."/>
            <person name="Goodwin L."/>
            <person name="Pitluck S."/>
            <person name="Chertkov O."/>
            <person name="Brettin T."/>
            <person name="Detter J.C."/>
            <person name="Han C."/>
            <person name="Larimer F."/>
            <person name="Land M."/>
            <person name="Hauser L."/>
            <person name="Kyrpides N."/>
            <person name="Mikhailova N."/>
            <person name="Spring S."/>
            <person name="Beller H."/>
        </authorList>
    </citation>
    <scope>NUCLEOTIDE SEQUENCE [LARGE SCALE GENOMIC DNA]</scope>
    <source>
        <strain evidence="3">DSM 9187 / TA4</strain>
    </source>
</reference>